<keyword evidence="5" id="KW-0552">Olfaction</keyword>
<keyword evidence="3" id="KW-0716">Sensory transduction</keyword>
<dbReference type="Proteomes" id="UP001162483">
    <property type="component" value="Unassembled WGS sequence"/>
</dbReference>
<feature type="transmembrane region" description="Helical" evidence="13">
    <location>
        <begin position="237"/>
        <end position="261"/>
    </location>
</feature>
<dbReference type="SUPFAM" id="SSF81321">
    <property type="entry name" value="Family A G protein-coupled receptor-like"/>
    <property type="match status" value="1"/>
</dbReference>
<dbReference type="PROSITE" id="PS50262">
    <property type="entry name" value="G_PROTEIN_RECEP_F1_2"/>
    <property type="match status" value="1"/>
</dbReference>
<evidence type="ECO:0000313" key="16">
    <source>
        <dbReference type="Proteomes" id="UP001162483"/>
    </source>
</evidence>
<feature type="transmembrane region" description="Helical" evidence="13">
    <location>
        <begin position="61"/>
        <end position="86"/>
    </location>
</feature>
<organism evidence="15 16">
    <name type="scientific">Staurois parvus</name>
    <dbReference type="NCBI Taxonomy" id="386267"/>
    <lineage>
        <taxon>Eukaryota</taxon>
        <taxon>Metazoa</taxon>
        <taxon>Chordata</taxon>
        <taxon>Craniata</taxon>
        <taxon>Vertebrata</taxon>
        <taxon>Euteleostomi</taxon>
        <taxon>Amphibia</taxon>
        <taxon>Batrachia</taxon>
        <taxon>Anura</taxon>
        <taxon>Neobatrachia</taxon>
        <taxon>Ranoidea</taxon>
        <taxon>Ranidae</taxon>
        <taxon>Staurois</taxon>
    </lineage>
</organism>
<evidence type="ECO:0000256" key="5">
    <source>
        <dbReference type="ARBA" id="ARBA00022725"/>
    </source>
</evidence>
<dbReference type="InterPro" id="IPR000276">
    <property type="entry name" value="GPCR_Rhodpsn"/>
</dbReference>
<keyword evidence="11" id="KW-0325">Glycoprotein</keyword>
<feature type="transmembrane region" description="Helical" evidence="13">
    <location>
        <begin position="273"/>
        <end position="292"/>
    </location>
</feature>
<dbReference type="Gene3D" id="1.20.1070.10">
    <property type="entry name" value="Rhodopsin 7-helix transmembrane proteins"/>
    <property type="match status" value="1"/>
</dbReference>
<keyword evidence="2" id="KW-1003">Cell membrane</keyword>
<protein>
    <recommendedName>
        <fullName evidence="14">G-protein coupled receptors family 1 profile domain-containing protein</fullName>
    </recommendedName>
</protein>
<sequence>MCEENQTMVTEFLLLGFQSLQNFRIPLFIFILLIYIVILIGNVLIVILVSFDRRFQVPMFYFLKHLALVDLLFTTNIIPNMLYVILMAGAQITVDGCVLQYCIHSLCVCTQSIILAAMSLDRFIAICHPLRYSSFMTPKLCFHLAFWSWAAGIFLSPSEFYLIFTLQFCRSNIIDHFFCDLAPFLNLASANHDEIERQDFIISVLLIFIPFLFIILSYICIFITILKMSTSAGRKKAFSTCSSHLITVCTHCGILVTVYIFTAGGPFQPENNWRSLLYTILTPFINPLLYSIRNQEFRKATRSFICSDKGKCSRQ</sequence>
<keyword evidence="4 13" id="KW-0812">Transmembrane</keyword>
<evidence type="ECO:0000256" key="2">
    <source>
        <dbReference type="ARBA" id="ARBA00022475"/>
    </source>
</evidence>
<dbReference type="PANTHER" id="PTHR24242">
    <property type="entry name" value="G-PROTEIN COUPLED RECEPTOR"/>
    <property type="match status" value="1"/>
</dbReference>
<evidence type="ECO:0000256" key="3">
    <source>
        <dbReference type="ARBA" id="ARBA00022606"/>
    </source>
</evidence>
<evidence type="ECO:0000256" key="11">
    <source>
        <dbReference type="ARBA" id="ARBA00023180"/>
    </source>
</evidence>
<keyword evidence="6 13" id="KW-1133">Transmembrane helix</keyword>
<dbReference type="InterPro" id="IPR000725">
    <property type="entry name" value="Olfact_rcpt"/>
</dbReference>
<comment type="caution">
    <text evidence="15">The sequence shown here is derived from an EMBL/GenBank/DDBJ whole genome shotgun (WGS) entry which is preliminary data.</text>
</comment>
<evidence type="ECO:0000256" key="9">
    <source>
        <dbReference type="ARBA" id="ARBA00023157"/>
    </source>
</evidence>
<dbReference type="InterPro" id="IPR050939">
    <property type="entry name" value="Olfactory_GPCR1"/>
</dbReference>
<accession>A0ABN9CJG1</accession>
<dbReference type="Pfam" id="PF13853">
    <property type="entry name" value="7tm_4"/>
    <property type="match status" value="1"/>
</dbReference>
<evidence type="ECO:0000259" key="14">
    <source>
        <dbReference type="PROSITE" id="PS50262"/>
    </source>
</evidence>
<name>A0ABN9CJG1_9NEOB</name>
<evidence type="ECO:0000256" key="13">
    <source>
        <dbReference type="SAM" id="Phobius"/>
    </source>
</evidence>
<keyword evidence="9" id="KW-1015">Disulfide bond</keyword>
<keyword evidence="10" id="KW-0675">Receptor</keyword>
<feature type="transmembrane region" description="Helical" evidence="13">
    <location>
        <begin position="140"/>
        <end position="164"/>
    </location>
</feature>
<comment type="subcellular location">
    <subcellularLocation>
        <location evidence="1">Cell membrane</location>
        <topology evidence="1">Multi-pass membrane protein</topology>
    </subcellularLocation>
</comment>
<dbReference type="InterPro" id="IPR017452">
    <property type="entry name" value="GPCR_Rhodpsn_7TM"/>
</dbReference>
<feature type="domain" description="G-protein coupled receptors family 1 profile" evidence="14">
    <location>
        <begin position="41"/>
        <end position="290"/>
    </location>
</feature>
<gene>
    <name evidence="15" type="ORF">SPARVUS_LOCUS5226112</name>
</gene>
<dbReference type="PRINTS" id="PR00237">
    <property type="entry name" value="GPCRRHODOPSN"/>
</dbReference>
<evidence type="ECO:0000256" key="8">
    <source>
        <dbReference type="ARBA" id="ARBA00023136"/>
    </source>
</evidence>
<keyword evidence="7" id="KW-0297">G-protein coupled receptor</keyword>
<evidence type="ECO:0000256" key="12">
    <source>
        <dbReference type="ARBA" id="ARBA00023224"/>
    </source>
</evidence>
<feature type="transmembrane region" description="Helical" evidence="13">
    <location>
        <begin position="25"/>
        <end position="49"/>
    </location>
</feature>
<reference evidence="15" key="1">
    <citation type="submission" date="2023-05" db="EMBL/GenBank/DDBJ databases">
        <authorList>
            <person name="Stuckert A."/>
        </authorList>
    </citation>
    <scope>NUCLEOTIDE SEQUENCE</scope>
</reference>
<keyword evidence="12" id="KW-0807">Transducer</keyword>
<evidence type="ECO:0000256" key="7">
    <source>
        <dbReference type="ARBA" id="ARBA00023040"/>
    </source>
</evidence>
<keyword evidence="16" id="KW-1185">Reference proteome</keyword>
<dbReference type="PANTHER" id="PTHR24242:SF253">
    <property type="entry name" value="OLFACTORY RECEPTOR-RELATED"/>
    <property type="match status" value="1"/>
</dbReference>
<evidence type="ECO:0000256" key="10">
    <source>
        <dbReference type="ARBA" id="ARBA00023170"/>
    </source>
</evidence>
<evidence type="ECO:0000256" key="1">
    <source>
        <dbReference type="ARBA" id="ARBA00004651"/>
    </source>
</evidence>
<evidence type="ECO:0000256" key="6">
    <source>
        <dbReference type="ARBA" id="ARBA00022989"/>
    </source>
</evidence>
<proteinExistence type="predicted"/>
<evidence type="ECO:0000256" key="4">
    <source>
        <dbReference type="ARBA" id="ARBA00022692"/>
    </source>
</evidence>
<dbReference type="PRINTS" id="PR00245">
    <property type="entry name" value="OLFACTORYR"/>
</dbReference>
<keyword evidence="8 13" id="KW-0472">Membrane</keyword>
<feature type="transmembrane region" description="Helical" evidence="13">
    <location>
        <begin position="200"/>
        <end position="225"/>
    </location>
</feature>
<dbReference type="EMBL" id="CATNWA010010671">
    <property type="protein sequence ID" value="CAI9560273.1"/>
    <property type="molecule type" value="Genomic_DNA"/>
</dbReference>
<evidence type="ECO:0000313" key="15">
    <source>
        <dbReference type="EMBL" id="CAI9560273.1"/>
    </source>
</evidence>